<keyword evidence="4 5" id="KW-0472">Membrane</keyword>
<evidence type="ECO:0000313" key="7">
    <source>
        <dbReference type="EMBL" id="MBD8063067.1"/>
    </source>
</evidence>
<protein>
    <submittedName>
        <fullName evidence="7">RDD family protein</fullName>
    </submittedName>
</protein>
<dbReference type="PANTHER" id="PTHR38480:SF1">
    <property type="entry name" value="SLR0254 PROTEIN"/>
    <property type="match status" value="1"/>
</dbReference>
<reference evidence="7 8" key="1">
    <citation type="submission" date="2020-08" db="EMBL/GenBank/DDBJ databases">
        <title>A Genomic Blueprint of the Chicken Gut Microbiome.</title>
        <authorList>
            <person name="Gilroy R."/>
            <person name="Ravi A."/>
            <person name="Getino M."/>
            <person name="Pursley I."/>
            <person name="Horton D.L."/>
            <person name="Alikhan N.-F."/>
            <person name="Baker D."/>
            <person name="Gharbi K."/>
            <person name="Hall N."/>
            <person name="Watson M."/>
            <person name="Adriaenssens E.M."/>
            <person name="Foster-Nyarko E."/>
            <person name="Jarju S."/>
            <person name="Secka A."/>
            <person name="Antonio M."/>
            <person name="Oren A."/>
            <person name="Chaudhuri R."/>
            <person name="La Ragione R.M."/>
            <person name="Hildebrand F."/>
            <person name="Pallen M.J."/>
        </authorList>
    </citation>
    <scope>NUCLEOTIDE SEQUENCE [LARGE SCALE GENOMIC DNA]</scope>
    <source>
        <strain evidence="7 8">Sa1BUA1</strain>
    </source>
</reference>
<accession>A0ABR8Z3Z0</accession>
<dbReference type="InterPro" id="IPR010432">
    <property type="entry name" value="RDD"/>
</dbReference>
<organism evidence="7 8">
    <name type="scientific">Oceanitalea stevensii</name>
    <dbReference type="NCBI Taxonomy" id="2763072"/>
    <lineage>
        <taxon>Bacteria</taxon>
        <taxon>Bacillati</taxon>
        <taxon>Actinomycetota</taxon>
        <taxon>Actinomycetes</taxon>
        <taxon>Micrococcales</taxon>
        <taxon>Bogoriellaceae</taxon>
        <taxon>Georgenia</taxon>
    </lineage>
</organism>
<keyword evidence="3 5" id="KW-1133">Transmembrane helix</keyword>
<evidence type="ECO:0000256" key="2">
    <source>
        <dbReference type="ARBA" id="ARBA00022692"/>
    </source>
</evidence>
<keyword evidence="2 5" id="KW-0812">Transmembrane</keyword>
<comment type="caution">
    <text evidence="7">The sequence shown here is derived from an EMBL/GenBank/DDBJ whole genome shotgun (WGS) entry which is preliminary data.</text>
</comment>
<evidence type="ECO:0000256" key="5">
    <source>
        <dbReference type="SAM" id="Phobius"/>
    </source>
</evidence>
<dbReference type="Proteomes" id="UP000661894">
    <property type="component" value="Unassembled WGS sequence"/>
</dbReference>
<evidence type="ECO:0000313" key="8">
    <source>
        <dbReference type="Proteomes" id="UP000661894"/>
    </source>
</evidence>
<name>A0ABR8Z3Z0_9MICO</name>
<sequence>MTTHAAHSPGRALQAAHLADDLIITGEAVALEVRPAAFLLRVVSGLIDAAAYAAVLVALAVGVLGRLSDVNEARVAMLSIVTIAGVIVVAPTVVETLSRGRSLGKVATGIRIVRDDGGPIRMRHAFIRALTGFGELWLTAGSVAVMTALLNGRGKRLGDLLAGTYAVRTRGADRKAPPLLMPPELEDWARTADIRAMPDGVALAARRFLDRTGTLDPASRDQLGRQLAARVEPLVAPPPPWGTHPERFLAAVLVARRDREYAVGLRARETLRTTTAELRRLPFQLG</sequence>
<evidence type="ECO:0000256" key="1">
    <source>
        <dbReference type="ARBA" id="ARBA00004141"/>
    </source>
</evidence>
<comment type="subcellular location">
    <subcellularLocation>
        <location evidence="1">Membrane</location>
        <topology evidence="1">Multi-pass membrane protein</topology>
    </subcellularLocation>
</comment>
<dbReference type="Pfam" id="PF06271">
    <property type="entry name" value="RDD"/>
    <property type="match status" value="1"/>
</dbReference>
<gene>
    <name evidence="7" type="ORF">H9624_12145</name>
</gene>
<dbReference type="EMBL" id="JACSPO010000007">
    <property type="protein sequence ID" value="MBD8063067.1"/>
    <property type="molecule type" value="Genomic_DNA"/>
</dbReference>
<feature type="transmembrane region" description="Helical" evidence="5">
    <location>
        <begin position="125"/>
        <end position="150"/>
    </location>
</feature>
<feature type="transmembrane region" description="Helical" evidence="5">
    <location>
        <begin position="38"/>
        <end position="63"/>
    </location>
</feature>
<evidence type="ECO:0000256" key="3">
    <source>
        <dbReference type="ARBA" id="ARBA00022989"/>
    </source>
</evidence>
<dbReference type="RefSeq" id="WP_251840169.1">
    <property type="nucleotide sequence ID" value="NZ_JACSPO010000007.1"/>
</dbReference>
<dbReference type="PANTHER" id="PTHR38480">
    <property type="entry name" value="SLR0254 PROTEIN"/>
    <property type="match status" value="1"/>
</dbReference>
<evidence type="ECO:0000259" key="6">
    <source>
        <dbReference type="Pfam" id="PF06271"/>
    </source>
</evidence>
<feature type="domain" description="RDD" evidence="6">
    <location>
        <begin position="36"/>
        <end position="163"/>
    </location>
</feature>
<evidence type="ECO:0000256" key="4">
    <source>
        <dbReference type="ARBA" id="ARBA00023136"/>
    </source>
</evidence>
<proteinExistence type="predicted"/>
<feature type="transmembrane region" description="Helical" evidence="5">
    <location>
        <begin position="75"/>
        <end position="94"/>
    </location>
</feature>
<keyword evidence="8" id="KW-1185">Reference proteome</keyword>